<evidence type="ECO:0000313" key="9">
    <source>
        <dbReference type="Proteomes" id="UP001610818"/>
    </source>
</evidence>
<evidence type="ECO:0000256" key="2">
    <source>
        <dbReference type="ARBA" id="ARBA00006706"/>
    </source>
</evidence>
<dbReference type="PANTHER" id="PTHR12001">
    <property type="entry name" value="GERANYLGERANYL PYROPHOSPHATE SYNTHASE"/>
    <property type="match status" value="1"/>
</dbReference>
<keyword evidence="4" id="KW-0479">Metal-binding</keyword>
<dbReference type="Proteomes" id="UP001610818">
    <property type="component" value="Unassembled WGS sequence"/>
</dbReference>
<dbReference type="GO" id="GO:0016740">
    <property type="term" value="F:transferase activity"/>
    <property type="evidence" value="ECO:0007669"/>
    <property type="project" value="UniProtKB-KW"/>
</dbReference>
<dbReference type="SFLD" id="SFLDS00005">
    <property type="entry name" value="Isoprenoid_Synthase_Type_I"/>
    <property type="match status" value="1"/>
</dbReference>
<comment type="cofactor">
    <cofactor evidence="1">
        <name>Mg(2+)</name>
        <dbReference type="ChEBI" id="CHEBI:18420"/>
    </cofactor>
</comment>
<dbReference type="Pfam" id="PF00348">
    <property type="entry name" value="polyprenyl_synt"/>
    <property type="match status" value="1"/>
</dbReference>
<evidence type="ECO:0000256" key="5">
    <source>
        <dbReference type="ARBA" id="ARBA00022842"/>
    </source>
</evidence>
<comment type="caution">
    <text evidence="8">The sequence shown here is derived from an EMBL/GenBank/DDBJ whole genome shotgun (WGS) entry which is preliminary data.</text>
</comment>
<dbReference type="EMBL" id="JBIRGQ010000003">
    <property type="protein sequence ID" value="MFH8547330.1"/>
    <property type="molecule type" value="Genomic_DNA"/>
</dbReference>
<evidence type="ECO:0000313" key="8">
    <source>
        <dbReference type="EMBL" id="MFH8547330.1"/>
    </source>
</evidence>
<keyword evidence="3 6" id="KW-0808">Transferase</keyword>
<gene>
    <name evidence="8" type="ORF">ACH4F9_20215</name>
</gene>
<dbReference type="RefSeq" id="WP_397713342.1">
    <property type="nucleotide sequence ID" value="NZ_JBIRGN010000003.1"/>
</dbReference>
<sequence>MASWPLTSTWEGRPEPYEQQYSRRPGACRRPPTAVRCGLREVLRGSPRRPQRCTAGPIPAPLSGIAGAVVPARGGKRIRVALLYEAAGLVTDKEVPGLAEAALSLELLHSHALILDDIMDDSPTRRGGPSTYYACREDLPHNPRAALGLAMMVGDLAGFLALRVLLGADLPADGKQALLDVQLGVTTDTVIGQVLDLERDVHPLADEALPETVVEYKTARYTILAPLRLGLLAAGQDLAEHEESLHRYAQSAGLSGQLRDDYLDLFGDPATTGKPRGADLRAGRLTYLTRRLLAATSGAEHDIVKAALGDPRCTPQTIDRIRDIARHHDVHTRLQTDIDRYAQAAAEEASSWHRHWNEKAVTLFEQLPMWNTRRTR</sequence>
<feature type="region of interest" description="Disordered" evidence="7">
    <location>
        <begin position="1"/>
        <end position="27"/>
    </location>
</feature>
<dbReference type="PANTHER" id="PTHR12001:SF85">
    <property type="entry name" value="SHORT CHAIN ISOPRENYL DIPHOSPHATE SYNTHASE"/>
    <property type="match status" value="1"/>
</dbReference>
<dbReference type="InterPro" id="IPR033749">
    <property type="entry name" value="Polyprenyl_synt_CS"/>
</dbReference>
<reference evidence="8 9" key="1">
    <citation type="submission" date="2024-10" db="EMBL/GenBank/DDBJ databases">
        <title>The Natural Products Discovery Center: Release of the First 8490 Sequenced Strains for Exploring Actinobacteria Biosynthetic Diversity.</title>
        <authorList>
            <person name="Kalkreuter E."/>
            <person name="Kautsar S.A."/>
            <person name="Yang D."/>
            <person name="Bader C.D."/>
            <person name="Teijaro C.N."/>
            <person name="Fluegel L."/>
            <person name="Davis C.M."/>
            <person name="Simpson J.R."/>
            <person name="Lauterbach L."/>
            <person name="Steele A.D."/>
            <person name="Gui C."/>
            <person name="Meng S."/>
            <person name="Li G."/>
            <person name="Viehrig K."/>
            <person name="Ye F."/>
            <person name="Su P."/>
            <person name="Kiefer A.F."/>
            <person name="Nichols A."/>
            <person name="Cepeda A.J."/>
            <person name="Yan W."/>
            <person name="Fan B."/>
            <person name="Jiang Y."/>
            <person name="Adhikari A."/>
            <person name="Zheng C.-J."/>
            <person name="Schuster L."/>
            <person name="Cowan T.M."/>
            <person name="Smanski M.J."/>
            <person name="Chevrette M.G."/>
            <person name="De Carvalho L.P.S."/>
            <person name="Shen B."/>
        </authorList>
    </citation>
    <scope>NUCLEOTIDE SEQUENCE [LARGE SCALE GENOMIC DNA]</scope>
    <source>
        <strain evidence="8 9">NPDC017990</strain>
    </source>
</reference>
<keyword evidence="9" id="KW-1185">Reference proteome</keyword>
<dbReference type="EC" id="2.5.1.-" evidence="8"/>
<dbReference type="CDD" id="cd00685">
    <property type="entry name" value="Trans_IPPS_HT"/>
    <property type="match status" value="1"/>
</dbReference>
<dbReference type="PROSITE" id="PS00723">
    <property type="entry name" value="POLYPRENYL_SYNTHASE_1"/>
    <property type="match status" value="1"/>
</dbReference>
<evidence type="ECO:0000256" key="4">
    <source>
        <dbReference type="ARBA" id="ARBA00022723"/>
    </source>
</evidence>
<dbReference type="SUPFAM" id="SSF48576">
    <property type="entry name" value="Terpenoid synthases"/>
    <property type="match status" value="1"/>
</dbReference>
<dbReference type="InterPro" id="IPR008949">
    <property type="entry name" value="Isoprenoid_synthase_dom_sf"/>
</dbReference>
<comment type="similarity">
    <text evidence="2 6">Belongs to the FPP/GGPP synthase family.</text>
</comment>
<evidence type="ECO:0000256" key="7">
    <source>
        <dbReference type="SAM" id="MobiDB-lite"/>
    </source>
</evidence>
<organism evidence="8 9">
    <name type="scientific">Streptomyces longisporoflavus</name>
    <dbReference type="NCBI Taxonomy" id="28044"/>
    <lineage>
        <taxon>Bacteria</taxon>
        <taxon>Bacillati</taxon>
        <taxon>Actinomycetota</taxon>
        <taxon>Actinomycetes</taxon>
        <taxon>Kitasatosporales</taxon>
        <taxon>Streptomycetaceae</taxon>
        <taxon>Streptomyces</taxon>
    </lineage>
</organism>
<dbReference type="Gene3D" id="1.10.600.10">
    <property type="entry name" value="Farnesyl Diphosphate Synthase"/>
    <property type="match status" value="1"/>
</dbReference>
<evidence type="ECO:0000256" key="6">
    <source>
        <dbReference type="RuleBase" id="RU004466"/>
    </source>
</evidence>
<name>A0ABW7QQR6_9ACTN</name>
<dbReference type="InterPro" id="IPR000092">
    <property type="entry name" value="Polyprenyl_synt"/>
</dbReference>
<evidence type="ECO:0000256" key="3">
    <source>
        <dbReference type="ARBA" id="ARBA00022679"/>
    </source>
</evidence>
<accession>A0ABW7QQR6</accession>
<keyword evidence="5" id="KW-0460">Magnesium</keyword>
<evidence type="ECO:0000256" key="1">
    <source>
        <dbReference type="ARBA" id="ARBA00001946"/>
    </source>
</evidence>
<protein>
    <submittedName>
        <fullName evidence="8">Polyprenyl synthetase family protein</fullName>
        <ecNumber evidence="8">2.5.1.-</ecNumber>
    </submittedName>
</protein>
<feature type="compositionally biased region" description="Polar residues" evidence="7">
    <location>
        <begin position="1"/>
        <end position="10"/>
    </location>
</feature>
<proteinExistence type="inferred from homology"/>